<organism evidence="1 2">
    <name type="scientific">Synaphobranchus kaupii</name>
    <name type="common">Kaup's arrowtooth eel</name>
    <dbReference type="NCBI Taxonomy" id="118154"/>
    <lineage>
        <taxon>Eukaryota</taxon>
        <taxon>Metazoa</taxon>
        <taxon>Chordata</taxon>
        <taxon>Craniata</taxon>
        <taxon>Vertebrata</taxon>
        <taxon>Euteleostomi</taxon>
        <taxon>Actinopterygii</taxon>
        <taxon>Neopterygii</taxon>
        <taxon>Teleostei</taxon>
        <taxon>Anguilliformes</taxon>
        <taxon>Synaphobranchidae</taxon>
        <taxon>Synaphobranchus</taxon>
    </lineage>
</organism>
<sequence length="79" mass="8590">MQGGLKDRRTGLPGWCVYITCDFYLMKPNNMDLGKGLTHFSLGTVGPSQPACCRGVECIDFVSDRAAPPCSPLKQGLLR</sequence>
<dbReference type="Proteomes" id="UP001152622">
    <property type="component" value="Chromosome 19"/>
</dbReference>
<evidence type="ECO:0000313" key="1">
    <source>
        <dbReference type="EMBL" id="KAJ8336630.1"/>
    </source>
</evidence>
<evidence type="ECO:0000313" key="2">
    <source>
        <dbReference type="Proteomes" id="UP001152622"/>
    </source>
</evidence>
<name>A0A9Q1IDK6_SYNKA</name>
<comment type="caution">
    <text evidence="1">The sequence shown here is derived from an EMBL/GenBank/DDBJ whole genome shotgun (WGS) entry which is preliminary data.</text>
</comment>
<gene>
    <name evidence="1" type="ORF">SKAU_G00378500</name>
</gene>
<dbReference type="AlphaFoldDB" id="A0A9Q1IDK6"/>
<accession>A0A9Q1IDK6</accession>
<reference evidence="1" key="1">
    <citation type="journal article" date="2023" name="Science">
        <title>Genome structures resolve the early diversification of teleost fishes.</title>
        <authorList>
            <person name="Parey E."/>
            <person name="Louis A."/>
            <person name="Montfort J."/>
            <person name="Bouchez O."/>
            <person name="Roques C."/>
            <person name="Iampietro C."/>
            <person name="Lluch J."/>
            <person name="Castinel A."/>
            <person name="Donnadieu C."/>
            <person name="Desvignes T."/>
            <person name="Floi Bucao C."/>
            <person name="Jouanno E."/>
            <person name="Wen M."/>
            <person name="Mejri S."/>
            <person name="Dirks R."/>
            <person name="Jansen H."/>
            <person name="Henkel C."/>
            <person name="Chen W.J."/>
            <person name="Zahm M."/>
            <person name="Cabau C."/>
            <person name="Klopp C."/>
            <person name="Thompson A.W."/>
            <person name="Robinson-Rechavi M."/>
            <person name="Braasch I."/>
            <person name="Lecointre G."/>
            <person name="Bobe J."/>
            <person name="Postlethwait J.H."/>
            <person name="Berthelot C."/>
            <person name="Roest Crollius H."/>
            <person name="Guiguen Y."/>
        </authorList>
    </citation>
    <scope>NUCLEOTIDE SEQUENCE</scope>
    <source>
        <strain evidence="1">WJC10195</strain>
    </source>
</reference>
<protein>
    <submittedName>
        <fullName evidence="1">Uncharacterized protein</fullName>
    </submittedName>
</protein>
<proteinExistence type="predicted"/>
<keyword evidence="2" id="KW-1185">Reference proteome</keyword>
<dbReference type="EMBL" id="JAINUF010000019">
    <property type="protein sequence ID" value="KAJ8336630.1"/>
    <property type="molecule type" value="Genomic_DNA"/>
</dbReference>